<evidence type="ECO:0000313" key="1">
    <source>
        <dbReference type="Proteomes" id="UP000887580"/>
    </source>
</evidence>
<dbReference type="Proteomes" id="UP000887580">
    <property type="component" value="Unplaced"/>
</dbReference>
<proteinExistence type="predicted"/>
<protein>
    <submittedName>
        <fullName evidence="2">Protein kinase domain-containing protein</fullName>
    </submittedName>
</protein>
<accession>A0AC35EWU1</accession>
<organism evidence="1 2">
    <name type="scientific">Panagrolaimus sp. PS1159</name>
    <dbReference type="NCBI Taxonomy" id="55785"/>
    <lineage>
        <taxon>Eukaryota</taxon>
        <taxon>Metazoa</taxon>
        <taxon>Ecdysozoa</taxon>
        <taxon>Nematoda</taxon>
        <taxon>Chromadorea</taxon>
        <taxon>Rhabditida</taxon>
        <taxon>Tylenchina</taxon>
        <taxon>Panagrolaimomorpha</taxon>
        <taxon>Panagrolaimoidea</taxon>
        <taxon>Panagrolaimidae</taxon>
        <taxon>Panagrolaimus</taxon>
    </lineage>
</organism>
<sequence length="1125" mass="130618">MLKLFEPGKTLIFSTIDGKTEEYNILRDKPNKGVKVLRKNLHPRCVECVACENITKQKILISAWSFECKAKEENDDMKFSENLKKFVKKLNAKLHLLKNLDTLVYPYRFIELKKYKNENIMFVGQEIDTDDVCIADDLTCLKENFDAFLHMIVSQLIAALKQLHDSHMFHGHLDVSSIWMTKEKQFRFSDSIYLYEVLQYYENSVENQVDDVRTDILQNQDIQNMGDIVNFLLSKRGTEGLQEDFLEALNRFIRDCEILKPWNYLLNHKFLSFTSFTINQINKSLLKLDQNSTVISQTNFNDQRLGTDFYAFRFIGSGGFGQVLVARKKANGCDYAIKIVPLKRKFNLKEVENLTKLKDQNVVRYYGEWIEEGITDMSHTLNKKETPLMKKTSFVPRITYSDMPTSQSEENDRDEDESYTDESESEDDENNSTPKILYIQTEYCAKNSLESLFQLKFLCYNTDLIWKLFREMLEGLKYIHNQGIIHRDIKPANIFLTHDLQVKIGDFGLATILEENNFNSSGNNLKQTNNVGTFSYMAPEIRNSTIKKPYNFKCDVYSLGVVLFEMFYHHLELRKKSPIFEKLLSERHNYDQEIRAESGDLPKVYNYDKNNLRKLLQWMLQHDFLERPSISDLINSKLVPVVIKDIAACQEQFSVLINAKNQEFNKHVLDTLFSVQSIKNNDDEKASFRSPCYDLFFANISHKLRNIFGIFGLREQSCNSFIFDEKNLISTTPPHIKLLLRSGKIVAYPSDLRFHFLNSPFINNRRFTFGKIYSTSSLNERDVCAVDFIVPKKANICIIHEVMALLSTMMKSIDQICDAQKHFHIGHTKILEAFCIVYNCNYETFQNIQHILHSNLSSTERKISQIITALHLDRQQATALVKFLQPTESWENFKKSVHDIFLTTTNTHVQHLITDALTEIESVTIRNTNLHFEHENILLVFDPAVCVRPDIFSGGLCFAFQVNNFGFTKSRLTIFNGGRCDKFYSSNVENYTDDLFAAYGININFANMYSLAQSSTKQFLICGVAIFSEINQGLANEVLQSFRAKDYPSSIYYAETFSVDEISQHCTLQCIPYFLRINDIKDVDVYKFEINGQKTKTNINKNVKVKMELQEAIETVLNDTFYSRI</sequence>
<evidence type="ECO:0000313" key="2">
    <source>
        <dbReference type="WBParaSite" id="PS1159_v2.g11459.t1"/>
    </source>
</evidence>
<name>A0AC35EWU1_9BILA</name>
<dbReference type="WBParaSite" id="PS1159_v2.g11459.t1">
    <property type="protein sequence ID" value="PS1159_v2.g11459.t1"/>
    <property type="gene ID" value="PS1159_v2.g11459"/>
</dbReference>
<reference evidence="2" key="1">
    <citation type="submission" date="2022-11" db="UniProtKB">
        <authorList>
            <consortium name="WormBaseParasite"/>
        </authorList>
    </citation>
    <scope>IDENTIFICATION</scope>
</reference>